<organism evidence="1 2">
    <name type="scientific">Yinghuangia soli</name>
    <dbReference type="NCBI Taxonomy" id="2908204"/>
    <lineage>
        <taxon>Bacteria</taxon>
        <taxon>Bacillati</taxon>
        <taxon>Actinomycetota</taxon>
        <taxon>Actinomycetes</taxon>
        <taxon>Kitasatosporales</taxon>
        <taxon>Streptomycetaceae</taxon>
        <taxon>Yinghuangia</taxon>
    </lineage>
</organism>
<dbReference type="EMBL" id="JAKFHA010000036">
    <property type="protein sequence ID" value="MCF2532609.1"/>
    <property type="molecule type" value="Genomic_DNA"/>
</dbReference>
<protein>
    <submittedName>
        <fullName evidence="1">Uncharacterized protein</fullName>
    </submittedName>
</protein>
<evidence type="ECO:0000313" key="1">
    <source>
        <dbReference type="EMBL" id="MCF2532609.1"/>
    </source>
</evidence>
<proteinExistence type="predicted"/>
<dbReference type="RefSeq" id="WP_235057383.1">
    <property type="nucleotide sequence ID" value="NZ_JAKFHA010000036.1"/>
</dbReference>
<evidence type="ECO:0000313" key="2">
    <source>
        <dbReference type="Proteomes" id="UP001165378"/>
    </source>
</evidence>
<keyword evidence="2" id="KW-1185">Reference proteome</keyword>
<dbReference type="AlphaFoldDB" id="A0AA41Q6R2"/>
<comment type="caution">
    <text evidence="1">The sequence shown here is derived from an EMBL/GenBank/DDBJ whole genome shotgun (WGS) entry which is preliminary data.</text>
</comment>
<accession>A0AA41Q6R2</accession>
<reference evidence="1" key="1">
    <citation type="submission" date="2022-01" db="EMBL/GenBank/DDBJ databases">
        <title>Genome-Based Taxonomic Classification of the Phylum Actinobacteria.</title>
        <authorList>
            <person name="Gao Y."/>
        </authorList>
    </citation>
    <scope>NUCLEOTIDE SEQUENCE</scope>
    <source>
        <strain evidence="1">KLBMP 8922</strain>
    </source>
</reference>
<dbReference type="Proteomes" id="UP001165378">
    <property type="component" value="Unassembled WGS sequence"/>
</dbReference>
<name>A0AA41Q6R2_9ACTN</name>
<sequence>MKKTETHRTIPAQCRLCGEPYLAELHPRPLVRVPAGGDPMGGRLTVFDGVTYMVERHGPCPQAHRFGLPY</sequence>
<gene>
    <name evidence="1" type="ORF">LZ495_36110</name>
</gene>